<name>A0A6N2T8X4_9BACE</name>
<comment type="catalytic activity">
    <reaction evidence="1">
        <text>dTDP-4-dehydro-6-deoxy-alpha-D-glucose = dTDP-4-dehydro-beta-L-rhamnose</text>
        <dbReference type="Rhea" id="RHEA:16969"/>
        <dbReference type="ChEBI" id="CHEBI:57649"/>
        <dbReference type="ChEBI" id="CHEBI:62830"/>
        <dbReference type="EC" id="5.1.3.13"/>
    </reaction>
</comment>
<gene>
    <name evidence="9" type="primary">rmlC</name>
    <name evidence="9" type="ORF">BILFYP9_01467</name>
</gene>
<dbReference type="GO" id="GO:0019305">
    <property type="term" value="P:dTDP-rhamnose biosynthetic process"/>
    <property type="evidence" value="ECO:0007669"/>
    <property type="project" value="TreeGrafter"/>
</dbReference>
<evidence type="ECO:0000256" key="4">
    <source>
        <dbReference type="ARBA" id="ARBA00019595"/>
    </source>
</evidence>
<dbReference type="Gene3D" id="2.60.120.10">
    <property type="entry name" value="Jelly Rolls"/>
    <property type="match status" value="1"/>
</dbReference>
<dbReference type="InterPro" id="IPR014710">
    <property type="entry name" value="RmlC-like_jellyroll"/>
</dbReference>
<evidence type="ECO:0000256" key="5">
    <source>
        <dbReference type="ARBA" id="ARBA00029758"/>
    </source>
</evidence>
<dbReference type="InterPro" id="IPR000888">
    <property type="entry name" value="RmlC-like"/>
</dbReference>
<evidence type="ECO:0000256" key="1">
    <source>
        <dbReference type="ARBA" id="ARBA00001298"/>
    </source>
</evidence>
<comment type="function">
    <text evidence="2">Catalyzes the epimerization of the C3' and C5'positions of dTDP-6-deoxy-D-xylo-4-hexulose, forming dTDP-6-deoxy-L-lyxo-4-hexulose.</text>
</comment>
<dbReference type="SUPFAM" id="SSF51182">
    <property type="entry name" value="RmlC-like cupins"/>
    <property type="match status" value="1"/>
</dbReference>
<reference evidence="9" key="1">
    <citation type="submission" date="2019-11" db="EMBL/GenBank/DDBJ databases">
        <authorList>
            <person name="Feng L."/>
        </authorList>
    </citation>
    <scope>NUCLEOTIDE SEQUENCE</scope>
    <source>
        <strain evidence="9">BintestinalisLFYP9</strain>
    </source>
</reference>
<dbReference type="EC" id="5.1.3.13" evidence="3"/>
<evidence type="ECO:0000313" key="9">
    <source>
        <dbReference type="EMBL" id="VYT01947.1"/>
    </source>
</evidence>
<dbReference type="GO" id="GO:0005829">
    <property type="term" value="C:cytosol"/>
    <property type="evidence" value="ECO:0007669"/>
    <property type="project" value="TreeGrafter"/>
</dbReference>
<organism evidence="9">
    <name type="scientific">Bacteroides intestinalis</name>
    <dbReference type="NCBI Taxonomy" id="329854"/>
    <lineage>
        <taxon>Bacteria</taxon>
        <taxon>Pseudomonadati</taxon>
        <taxon>Bacteroidota</taxon>
        <taxon>Bacteroidia</taxon>
        <taxon>Bacteroidales</taxon>
        <taxon>Bacteroidaceae</taxon>
        <taxon>Bacteroides</taxon>
    </lineage>
</organism>
<evidence type="ECO:0000256" key="8">
    <source>
        <dbReference type="PIRSR" id="PIRSR600888-3"/>
    </source>
</evidence>
<dbReference type="GO" id="GO:0008830">
    <property type="term" value="F:dTDP-4-dehydrorhamnose 3,5-epimerase activity"/>
    <property type="evidence" value="ECO:0007669"/>
    <property type="project" value="UniProtKB-EC"/>
</dbReference>
<dbReference type="PANTHER" id="PTHR21047:SF2">
    <property type="entry name" value="THYMIDINE DIPHOSPHO-4-KETO-RHAMNOSE 3,5-EPIMERASE"/>
    <property type="match status" value="1"/>
</dbReference>
<dbReference type="GO" id="GO:0000271">
    <property type="term" value="P:polysaccharide biosynthetic process"/>
    <property type="evidence" value="ECO:0007669"/>
    <property type="project" value="TreeGrafter"/>
</dbReference>
<dbReference type="InterPro" id="IPR011051">
    <property type="entry name" value="RmlC_Cupin_sf"/>
</dbReference>
<evidence type="ECO:0000256" key="2">
    <source>
        <dbReference type="ARBA" id="ARBA00001997"/>
    </source>
</evidence>
<keyword evidence="9" id="KW-0413">Isomerase</keyword>
<sequence>MFNELLFQYKCDNFYTPQNEGAIAWNDLDFGIDWGIPMDKVLLSEKDRLYPKLKDAEWLF</sequence>
<dbReference type="AlphaFoldDB" id="A0A6N2T8X4"/>
<proteinExistence type="predicted"/>
<protein>
    <recommendedName>
        <fullName evidence="4">dTDP-4-dehydrorhamnose 3,5-epimerase</fullName>
        <ecNumber evidence="3">5.1.3.13</ecNumber>
    </recommendedName>
    <alternativeName>
        <fullName evidence="6">Thymidine diphospho-4-keto-rhamnose 3,5-epimerase</fullName>
    </alternativeName>
    <alternativeName>
        <fullName evidence="5">dTDP-4-keto-6-deoxyglucose 3,5-epimerase</fullName>
    </alternativeName>
    <alternativeName>
        <fullName evidence="7">dTDP-6-deoxy-D-xylo-4-hexulose 3,5-epimerase</fullName>
    </alternativeName>
</protein>
<evidence type="ECO:0000256" key="7">
    <source>
        <dbReference type="ARBA" id="ARBA00033311"/>
    </source>
</evidence>
<dbReference type="PANTHER" id="PTHR21047">
    <property type="entry name" value="DTDP-6-DEOXY-D-GLUCOSE-3,5 EPIMERASE"/>
    <property type="match status" value="1"/>
</dbReference>
<dbReference type="EMBL" id="CACRSU010000014">
    <property type="protein sequence ID" value="VYT01947.1"/>
    <property type="molecule type" value="Genomic_DNA"/>
</dbReference>
<dbReference type="Pfam" id="PF00908">
    <property type="entry name" value="dTDP_sugar_isom"/>
    <property type="match status" value="1"/>
</dbReference>
<feature type="site" description="Participates in a stacking interaction with the thymidine ring of dTDP-4-oxo-6-deoxyglucose" evidence="8">
    <location>
        <position position="15"/>
    </location>
</feature>
<accession>A0A6N2T8X4</accession>
<evidence type="ECO:0000256" key="3">
    <source>
        <dbReference type="ARBA" id="ARBA00012098"/>
    </source>
</evidence>
<evidence type="ECO:0000256" key="6">
    <source>
        <dbReference type="ARBA" id="ARBA00031424"/>
    </source>
</evidence>